<dbReference type="GO" id="GO:1900376">
    <property type="term" value="P:regulation of secondary metabolite biosynthetic process"/>
    <property type="evidence" value="ECO:0007669"/>
    <property type="project" value="TreeGrafter"/>
</dbReference>
<evidence type="ECO:0000256" key="9">
    <source>
        <dbReference type="ARBA" id="ARBA00023015"/>
    </source>
</evidence>
<dbReference type="EMBL" id="JAANCM010000008">
    <property type="protein sequence ID" value="NHT77208.1"/>
    <property type="molecule type" value="Genomic_DNA"/>
</dbReference>
<dbReference type="Gene3D" id="1.10.10.10">
    <property type="entry name" value="Winged helix-like DNA-binding domain superfamily/Winged helix DNA-binding domain"/>
    <property type="match status" value="1"/>
</dbReference>
<organism evidence="14 15">
    <name type="scientific">Ferranicluibacter rubi</name>
    <dbReference type="NCBI Taxonomy" id="2715133"/>
    <lineage>
        <taxon>Bacteria</taxon>
        <taxon>Pseudomonadati</taxon>
        <taxon>Pseudomonadota</taxon>
        <taxon>Alphaproteobacteria</taxon>
        <taxon>Hyphomicrobiales</taxon>
        <taxon>Rhizobiaceae</taxon>
        <taxon>Ferranicluibacter</taxon>
    </lineage>
</organism>
<dbReference type="Proteomes" id="UP001155840">
    <property type="component" value="Unassembled WGS sequence"/>
</dbReference>
<evidence type="ECO:0000256" key="4">
    <source>
        <dbReference type="ARBA" id="ARBA00020910"/>
    </source>
</evidence>
<dbReference type="CDD" id="cd07153">
    <property type="entry name" value="Fur_like"/>
    <property type="match status" value="1"/>
</dbReference>
<dbReference type="GO" id="GO:0045892">
    <property type="term" value="P:negative regulation of DNA-templated transcription"/>
    <property type="evidence" value="ECO:0007669"/>
    <property type="project" value="TreeGrafter"/>
</dbReference>
<keyword evidence="12 13" id="KW-0408">Iron</keyword>
<evidence type="ECO:0000256" key="10">
    <source>
        <dbReference type="ARBA" id="ARBA00023125"/>
    </source>
</evidence>
<dbReference type="SUPFAM" id="SSF46785">
    <property type="entry name" value="Winged helix' DNA-binding domain"/>
    <property type="match status" value="1"/>
</dbReference>
<dbReference type="InterPro" id="IPR036388">
    <property type="entry name" value="WH-like_DNA-bd_sf"/>
</dbReference>
<evidence type="ECO:0000256" key="1">
    <source>
        <dbReference type="ARBA" id="ARBA00004496"/>
    </source>
</evidence>
<protein>
    <recommendedName>
        <fullName evidence="4 13">Ferric uptake regulation protein</fullName>
    </recommendedName>
</protein>
<comment type="cofactor">
    <cofactor evidence="12">
        <name>Mn(2+)</name>
        <dbReference type="ChEBI" id="CHEBI:29035"/>
    </cofactor>
    <cofactor evidence="12">
        <name>Fe(2+)</name>
        <dbReference type="ChEBI" id="CHEBI:29033"/>
    </cofactor>
    <text evidence="12">Binds 1 Mn(2+) or Fe(2+) ion per subunit.</text>
</comment>
<evidence type="ECO:0000313" key="14">
    <source>
        <dbReference type="EMBL" id="NHT77208.1"/>
    </source>
</evidence>
<dbReference type="GO" id="GO:0000976">
    <property type="term" value="F:transcription cis-regulatory region binding"/>
    <property type="evidence" value="ECO:0007669"/>
    <property type="project" value="TreeGrafter"/>
</dbReference>
<dbReference type="RefSeq" id="WP_110801417.1">
    <property type="nucleotide sequence ID" value="NZ_JAANCM010000008.1"/>
</dbReference>
<dbReference type="InterPro" id="IPR043135">
    <property type="entry name" value="Fur_C"/>
</dbReference>
<keyword evidence="8 13" id="KW-0862">Zinc</keyword>
<name>A0AA44CBM7_9HYPH</name>
<keyword evidence="11 13" id="KW-0804">Transcription</keyword>
<sequence length="145" mass="16250">MTNVTDGDQPSTDYASFLRAADLRVTPQRLAIIGVLAAEADHPSADEILSRARRIDDTVSLATVYRTLSSLEAAGIIRKLAIEDASARFELTPRREHDHLVDVDTGEVIEIPNDEIVQLHQEIARRMGYDIVSHHTILRGRRRQD</sequence>
<keyword evidence="7 12" id="KW-0479">Metal-binding</keyword>
<dbReference type="AlphaFoldDB" id="A0AA44CBM7"/>
<dbReference type="Pfam" id="PF01475">
    <property type="entry name" value="FUR"/>
    <property type="match status" value="1"/>
</dbReference>
<evidence type="ECO:0000256" key="13">
    <source>
        <dbReference type="RuleBase" id="RU364037"/>
    </source>
</evidence>
<dbReference type="GO" id="GO:0003700">
    <property type="term" value="F:DNA-binding transcription factor activity"/>
    <property type="evidence" value="ECO:0007669"/>
    <property type="project" value="UniProtKB-UniRule"/>
</dbReference>
<comment type="subcellular location">
    <subcellularLocation>
        <location evidence="1 13">Cytoplasm</location>
    </subcellularLocation>
</comment>
<feature type="binding site" evidence="12">
    <location>
        <position position="98"/>
    </location>
    <ligand>
        <name>Fe cation</name>
        <dbReference type="ChEBI" id="CHEBI:24875"/>
    </ligand>
</feature>
<evidence type="ECO:0000256" key="8">
    <source>
        <dbReference type="ARBA" id="ARBA00022833"/>
    </source>
</evidence>
<evidence type="ECO:0000256" key="3">
    <source>
        <dbReference type="ARBA" id="ARBA00011738"/>
    </source>
</evidence>
<proteinExistence type="inferred from homology"/>
<dbReference type="PANTHER" id="PTHR33202:SF2">
    <property type="entry name" value="FERRIC UPTAKE REGULATION PROTEIN"/>
    <property type="match status" value="1"/>
</dbReference>
<feature type="binding site" evidence="12">
    <location>
        <position position="134"/>
    </location>
    <ligand>
        <name>Fe cation</name>
        <dbReference type="ChEBI" id="CHEBI:24875"/>
    </ligand>
</feature>
<keyword evidence="15" id="KW-1185">Reference proteome</keyword>
<comment type="subunit">
    <text evidence="3 13">Homodimer.</text>
</comment>
<keyword evidence="9 13" id="KW-0805">Transcription regulation</keyword>
<dbReference type="Gene3D" id="3.30.1490.190">
    <property type="match status" value="1"/>
</dbReference>
<evidence type="ECO:0000256" key="7">
    <source>
        <dbReference type="ARBA" id="ARBA00022723"/>
    </source>
</evidence>
<keyword evidence="6 13" id="KW-0678">Repressor</keyword>
<keyword evidence="10 13" id="KW-0238">DNA-binding</keyword>
<dbReference type="InterPro" id="IPR036390">
    <property type="entry name" value="WH_DNA-bd_sf"/>
</dbReference>
<gene>
    <name evidence="13" type="primary">fur</name>
    <name evidence="14" type="ORF">G8E10_15960</name>
</gene>
<comment type="caution">
    <text evidence="14">The sequence shown here is derived from an EMBL/GenBank/DDBJ whole genome shotgun (WGS) entry which is preliminary data.</text>
</comment>
<dbReference type="PANTHER" id="PTHR33202">
    <property type="entry name" value="ZINC UPTAKE REGULATION PROTEIN"/>
    <property type="match status" value="1"/>
</dbReference>
<evidence type="ECO:0000256" key="6">
    <source>
        <dbReference type="ARBA" id="ARBA00022491"/>
    </source>
</evidence>
<evidence type="ECO:0000256" key="11">
    <source>
        <dbReference type="ARBA" id="ARBA00023163"/>
    </source>
</evidence>
<evidence type="ECO:0000256" key="12">
    <source>
        <dbReference type="PIRSR" id="PIRSR602481-2"/>
    </source>
</evidence>
<evidence type="ECO:0000256" key="5">
    <source>
        <dbReference type="ARBA" id="ARBA00022490"/>
    </source>
</evidence>
<keyword evidence="5 13" id="KW-0963">Cytoplasm</keyword>
<reference evidence="14" key="1">
    <citation type="submission" date="2020-03" db="EMBL/GenBank/DDBJ databases">
        <title>Ferranicluibacter endophyticum gen. nov., sp. nov., a new genus isolated from Rubus ulmifolius Schott. stem.</title>
        <authorList>
            <person name="Roca-Couso R."/>
            <person name="Flores-Felix J.D."/>
            <person name="Igual J.M."/>
            <person name="Rivas R."/>
        </authorList>
    </citation>
    <scope>NUCLEOTIDE SEQUENCE</scope>
    <source>
        <strain evidence="14">CRRU44</strain>
    </source>
</reference>
<dbReference type="InterPro" id="IPR002481">
    <property type="entry name" value="FUR"/>
</dbReference>
<dbReference type="GO" id="GO:0005829">
    <property type="term" value="C:cytosol"/>
    <property type="evidence" value="ECO:0007669"/>
    <property type="project" value="TreeGrafter"/>
</dbReference>
<evidence type="ECO:0000313" key="15">
    <source>
        <dbReference type="Proteomes" id="UP001155840"/>
    </source>
</evidence>
<dbReference type="GO" id="GO:0008270">
    <property type="term" value="F:zinc ion binding"/>
    <property type="evidence" value="ECO:0007669"/>
    <property type="project" value="TreeGrafter"/>
</dbReference>
<evidence type="ECO:0000256" key="2">
    <source>
        <dbReference type="ARBA" id="ARBA00007957"/>
    </source>
</evidence>
<comment type="similarity">
    <text evidence="2 13">Belongs to the Fur family.</text>
</comment>
<dbReference type="FunFam" id="1.10.10.10:FF:000007">
    <property type="entry name" value="Ferric uptake regulation protein"/>
    <property type="match status" value="1"/>
</dbReference>
<accession>A0AA44CBM7</accession>